<dbReference type="GO" id="GO:0032259">
    <property type="term" value="P:methylation"/>
    <property type="evidence" value="ECO:0007669"/>
    <property type="project" value="UniProtKB-KW"/>
</dbReference>
<dbReference type="InterPro" id="IPR004556">
    <property type="entry name" value="HemK-like"/>
</dbReference>
<evidence type="ECO:0000259" key="7">
    <source>
        <dbReference type="Pfam" id="PF17827"/>
    </source>
</evidence>
<evidence type="ECO:0000259" key="6">
    <source>
        <dbReference type="Pfam" id="PF05175"/>
    </source>
</evidence>
<evidence type="ECO:0000256" key="5">
    <source>
        <dbReference type="HAMAP-Rule" id="MF_02126"/>
    </source>
</evidence>
<dbReference type="Gene3D" id="1.10.8.10">
    <property type="entry name" value="DNA helicase RuvA subunit, C-terminal domain"/>
    <property type="match status" value="1"/>
</dbReference>
<keyword evidence="1 5" id="KW-0489">Methyltransferase</keyword>
<evidence type="ECO:0000256" key="3">
    <source>
        <dbReference type="ARBA" id="ARBA00022691"/>
    </source>
</evidence>
<comment type="caution">
    <text evidence="5">Lacks conserved residue(s) required for the propagation of feature annotation.</text>
</comment>
<name>A0A7X2TCG9_9CLOT</name>
<comment type="similarity">
    <text evidence="5">Belongs to the protein N5-glutamine methyltransferase family. PrmC subfamily.</text>
</comment>
<evidence type="ECO:0000313" key="8">
    <source>
        <dbReference type="EMBL" id="MSS35891.1"/>
    </source>
</evidence>
<feature type="domain" description="Methyltransferase small" evidence="6">
    <location>
        <begin position="103"/>
        <end position="201"/>
    </location>
</feature>
<reference evidence="8 9" key="1">
    <citation type="submission" date="2019-08" db="EMBL/GenBank/DDBJ databases">
        <title>In-depth cultivation of the pig gut microbiome towards novel bacterial diversity and tailored functional studies.</title>
        <authorList>
            <person name="Wylensek D."/>
            <person name="Hitch T.C.A."/>
            <person name="Clavel T."/>
        </authorList>
    </citation>
    <scope>NUCLEOTIDE SEQUENCE [LARGE SCALE GENOMIC DNA]</scope>
    <source>
        <strain evidence="8 9">WCA-389-WT-23D1</strain>
    </source>
</reference>
<accession>A0A7X2TCG9</accession>
<feature type="domain" description="Release factor glutamine methyltransferase N-terminal" evidence="7">
    <location>
        <begin position="5"/>
        <end position="80"/>
    </location>
</feature>
<sequence length="297" mass="34149">MTMEQLYRQESERLAQAGVRDALIDGRYLLLEAFGLNMAGFLAVRHQELCEDEDTREKRRRYEALIRKRETRIPLQQITGVQGFMGQEFYVNEHVLIPRQDTETLVELVLKEQPFRQSSLLDICTGSGCIAISLAHLGGYKQITALDISGEALKVARRNGEALLGDYEGCLQFVESDMFEKLTQRPAFDIITSNPPYIRSQVIEDLEPEVRRYEPRLALDGAEDGLKFYRILADKCRSYLNPGGCVYMEIGCDQGPEVEELFRDRGYEEIRTVQDMAGLDRVVRARWNEPQQEVYHV</sequence>
<organism evidence="8 9">
    <name type="scientific">Clostridium porci</name>
    <dbReference type="NCBI Taxonomy" id="2605778"/>
    <lineage>
        <taxon>Bacteria</taxon>
        <taxon>Bacillati</taxon>
        <taxon>Bacillota</taxon>
        <taxon>Clostridia</taxon>
        <taxon>Eubacteriales</taxon>
        <taxon>Clostridiaceae</taxon>
        <taxon>Clostridium</taxon>
    </lineage>
</organism>
<dbReference type="Gene3D" id="3.40.50.150">
    <property type="entry name" value="Vaccinia Virus protein VP39"/>
    <property type="match status" value="1"/>
</dbReference>
<dbReference type="GO" id="GO:0102559">
    <property type="term" value="F:peptide chain release factor N(5)-glutamine methyltransferase activity"/>
    <property type="evidence" value="ECO:0007669"/>
    <property type="project" value="UniProtKB-EC"/>
</dbReference>
<dbReference type="Proteomes" id="UP000429958">
    <property type="component" value="Unassembled WGS sequence"/>
</dbReference>
<dbReference type="NCBIfam" id="TIGR03534">
    <property type="entry name" value="RF_mod_PrmC"/>
    <property type="match status" value="1"/>
</dbReference>
<dbReference type="Pfam" id="PF05175">
    <property type="entry name" value="MTS"/>
    <property type="match status" value="1"/>
</dbReference>
<dbReference type="InterPro" id="IPR019874">
    <property type="entry name" value="RF_methyltr_PrmC"/>
</dbReference>
<dbReference type="PANTHER" id="PTHR18895">
    <property type="entry name" value="HEMK METHYLTRANSFERASE"/>
    <property type="match status" value="1"/>
</dbReference>
<gene>
    <name evidence="5 8" type="primary">prmC</name>
    <name evidence="8" type="ORF">FYJ39_04645</name>
</gene>
<evidence type="ECO:0000256" key="1">
    <source>
        <dbReference type="ARBA" id="ARBA00022603"/>
    </source>
</evidence>
<dbReference type="HAMAP" id="MF_02126">
    <property type="entry name" value="RF_methyltr_PrmC"/>
    <property type="match status" value="1"/>
</dbReference>
<feature type="binding site" evidence="5">
    <location>
        <position position="147"/>
    </location>
    <ligand>
        <name>S-adenosyl-L-methionine</name>
        <dbReference type="ChEBI" id="CHEBI:59789"/>
    </ligand>
</feature>
<dbReference type="InterPro" id="IPR050320">
    <property type="entry name" value="N5-glutamine_MTase"/>
</dbReference>
<dbReference type="InterPro" id="IPR040758">
    <property type="entry name" value="PrmC_N"/>
</dbReference>
<evidence type="ECO:0000256" key="2">
    <source>
        <dbReference type="ARBA" id="ARBA00022679"/>
    </source>
</evidence>
<comment type="function">
    <text evidence="5">Methylates the class 1 translation termination release factors RF1/PrfA and RF2/PrfB on the glutamine residue of the universally conserved GGQ motif.</text>
</comment>
<comment type="caution">
    <text evidence="8">The sequence shown here is derived from an EMBL/GenBank/DDBJ whole genome shotgun (WGS) entry which is preliminary data.</text>
</comment>
<evidence type="ECO:0000256" key="4">
    <source>
        <dbReference type="ARBA" id="ARBA00048391"/>
    </source>
</evidence>
<dbReference type="SUPFAM" id="SSF53335">
    <property type="entry name" value="S-adenosyl-L-methionine-dependent methyltransferases"/>
    <property type="match status" value="1"/>
</dbReference>
<keyword evidence="9" id="KW-1185">Reference proteome</keyword>
<protein>
    <recommendedName>
        <fullName evidence="5">Release factor glutamine methyltransferase</fullName>
        <shortName evidence="5">RF MTase</shortName>
        <ecNumber evidence="5">2.1.1.297</ecNumber>
    </recommendedName>
    <alternativeName>
        <fullName evidence="5">N5-glutamine methyltransferase PrmC</fullName>
    </alternativeName>
    <alternativeName>
        <fullName evidence="5">Protein-(glutamine-N5) MTase PrmC</fullName>
    </alternativeName>
    <alternativeName>
        <fullName evidence="5">Protein-glutamine N-methyltransferase PrmC</fullName>
    </alternativeName>
</protein>
<keyword evidence="2 5" id="KW-0808">Transferase</keyword>
<dbReference type="RefSeq" id="WP_154471287.1">
    <property type="nucleotide sequence ID" value="NZ_DBEWUL010000051.1"/>
</dbReference>
<dbReference type="InterPro" id="IPR029063">
    <property type="entry name" value="SAM-dependent_MTases_sf"/>
</dbReference>
<dbReference type="InterPro" id="IPR007848">
    <property type="entry name" value="Small_mtfrase_dom"/>
</dbReference>
<dbReference type="EC" id="2.1.1.297" evidence="5"/>
<dbReference type="NCBIfam" id="TIGR00536">
    <property type="entry name" value="hemK_fam"/>
    <property type="match status" value="1"/>
</dbReference>
<feature type="binding site" evidence="5">
    <location>
        <position position="194"/>
    </location>
    <ligand>
        <name>S-adenosyl-L-methionine</name>
        <dbReference type="ChEBI" id="CHEBI:59789"/>
    </ligand>
</feature>
<dbReference type="CDD" id="cd02440">
    <property type="entry name" value="AdoMet_MTases"/>
    <property type="match status" value="1"/>
</dbReference>
<dbReference type="AlphaFoldDB" id="A0A7X2TCG9"/>
<feature type="binding site" evidence="5">
    <location>
        <begin position="194"/>
        <end position="197"/>
    </location>
    <ligand>
        <name>substrate</name>
    </ligand>
</feature>
<dbReference type="EMBL" id="VUMD01000003">
    <property type="protein sequence ID" value="MSS35891.1"/>
    <property type="molecule type" value="Genomic_DNA"/>
</dbReference>
<comment type="catalytic activity">
    <reaction evidence="4 5">
        <text>L-glutaminyl-[peptide chain release factor] + S-adenosyl-L-methionine = N(5)-methyl-L-glutaminyl-[peptide chain release factor] + S-adenosyl-L-homocysteine + H(+)</text>
        <dbReference type="Rhea" id="RHEA:42896"/>
        <dbReference type="Rhea" id="RHEA-COMP:10271"/>
        <dbReference type="Rhea" id="RHEA-COMP:10272"/>
        <dbReference type="ChEBI" id="CHEBI:15378"/>
        <dbReference type="ChEBI" id="CHEBI:30011"/>
        <dbReference type="ChEBI" id="CHEBI:57856"/>
        <dbReference type="ChEBI" id="CHEBI:59789"/>
        <dbReference type="ChEBI" id="CHEBI:61891"/>
        <dbReference type="EC" id="2.1.1.297"/>
    </reaction>
</comment>
<dbReference type="Pfam" id="PF17827">
    <property type="entry name" value="PrmC_N"/>
    <property type="match status" value="1"/>
</dbReference>
<keyword evidence="3 5" id="KW-0949">S-adenosyl-L-methionine</keyword>
<dbReference type="PANTHER" id="PTHR18895:SF74">
    <property type="entry name" value="MTRF1L RELEASE FACTOR GLUTAMINE METHYLTRANSFERASE"/>
    <property type="match status" value="1"/>
</dbReference>
<evidence type="ECO:0000313" key="9">
    <source>
        <dbReference type="Proteomes" id="UP000429958"/>
    </source>
</evidence>
<proteinExistence type="inferred from homology"/>